<evidence type="ECO:0000259" key="3">
    <source>
        <dbReference type="PROSITE" id="PS51277"/>
    </source>
</evidence>
<organism evidence="4 5">
    <name type="scientific">Cuscuta australis</name>
    <dbReference type="NCBI Taxonomy" id="267555"/>
    <lineage>
        <taxon>Eukaryota</taxon>
        <taxon>Viridiplantae</taxon>
        <taxon>Streptophyta</taxon>
        <taxon>Embryophyta</taxon>
        <taxon>Tracheophyta</taxon>
        <taxon>Spermatophyta</taxon>
        <taxon>Magnoliopsida</taxon>
        <taxon>eudicotyledons</taxon>
        <taxon>Gunneridae</taxon>
        <taxon>Pentapetalae</taxon>
        <taxon>asterids</taxon>
        <taxon>lamiids</taxon>
        <taxon>Solanales</taxon>
        <taxon>Convolvulaceae</taxon>
        <taxon>Cuscuteae</taxon>
        <taxon>Cuscuta</taxon>
        <taxon>Cuscuta subgen. Grammica</taxon>
        <taxon>Cuscuta sect. Cleistogrammica</taxon>
    </lineage>
</organism>
<evidence type="ECO:0000256" key="2">
    <source>
        <dbReference type="SAM" id="SignalP"/>
    </source>
</evidence>
<evidence type="ECO:0000256" key="1">
    <source>
        <dbReference type="SAM" id="MobiDB-lite"/>
    </source>
</evidence>
<accession>A0A328CWW3</accession>
<dbReference type="InterPro" id="IPR004873">
    <property type="entry name" value="BURP_dom"/>
</dbReference>
<reference evidence="4 5" key="1">
    <citation type="submission" date="2018-06" db="EMBL/GenBank/DDBJ databases">
        <title>The Genome of Cuscuta australis (Dodder) Provides Insight into the Evolution of Plant Parasitism.</title>
        <authorList>
            <person name="Liu H."/>
        </authorList>
    </citation>
    <scope>NUCLEOTIDE SEQUENCE [LARGE SCALE GENOMIC DNA]</scope>
    <source>
        <strain evidence="5">cv. Yunnan</strain>
        <tissue evidence="4">Vines</tissue>
    </source>
</reference>
<dbReference type="Pfam" id="PF03181">
    <property type="entry name" value="BURP"/>
    <property type="match status" value="1"/>
</dbReference>
<gene>
    <name evidence="4" type="ORF">DM860_000661</name>
</gene>
<feature type="region of interest" description="Disordered" evidence="1">
    <location>
        <begin position="67"/>
        <end position="223"/>
    </location>
</feature>
<dbReference type="InterPro" id="IPR044816">
    <property type="entry name" value="BURP"/>
</dbReference>
<evidence type="ECO:0000313" key="5">
    <source>
        <dbReference type="Proteomes" id="UP000249390"/>
    </source>
</evidence>
<dbReference type="EMBL" id="NQVE01000215">
    <property type="protein sequence ID" value="RAL37967.1"/>
    <property type="molecule type" value="Genomic_DNA"/>
</dbReference>
<dbReference type="PROSITE" id="PS51277">
    <property type="entry name" value="BURP"/>
    <property type="match status" value="1"/>
</dbReference>
<sequence length="487" mass="53467">MASTYYLFYVLLILNSLSHIIGKNELTGAAEKYWNDKLANIPMPQSFHELLVTENDGLSKGNHGYELPAENNGLNKGNHGYELPAENDVLSKGNHGYELPAENDRLSKGNHGYELPAENDGLSKGNHGYELPAENDGLNKGNHGYELPAENEGLSKGNHGYELPAENEGLSKGNHGYELPAENDGLSKGNHGYELPAENDGLSKGNHGYELPAENDGLSKGNHGYELPAEKDQDSLSKGNHGYELPAEKGFSKGNHGYALSAEKNALDSIKHMTTYFLVNDFLSPKMKFYLPKSRPKNLARFLPRNVAHSFSLSSKNLTSILKRLSIPPHSAEARKIQDVLKGCEGGLAVEHRKCVTSLEDMVDFALVYTGSKNVGVYQNEITVEGKTEEFAVGRTKMVGRKVVVCHKDRFPYAVYYCHNLEGTMGFEASLLGLRKGVKGGKVMVACHSETSTWNPRHLAFQVLKIKPGEGTICHVIDDNSVMWASP</sequence>
<dbReference type="AlphaFoldDB" id="A0A328CWW3"/>
<protein>
    <recommendedName>
        <fullName evidence="3">BURP domain-containing protein</fullName>
    </recommendedName>
</protein>
<comment type="caution">
    <text evidence="4">The sequence shown here is derived from an EMBL/GenBank/DDBJ whole genome shotgun (WGS) entry which is preliminary data.</text>
</comment>
<dbReference type="Proteomes" id="UP000249390">
    <property type="component" value="Unassembled WGS sequence"/>
</dbReference>
<feature type="chain" id="PRO_5016276324" description="BURP domain-containing protein" evidence="2">
    <location>
        <begin position="23"/>
        <end position="487"/>
    </location>
</feature>
<keyword evidence="5" id="KW-1185">Reference proteome</keyword>
<proteinExistence type="predicted"/>
<keyword evidence="2" id="KW-0732">Signal</keyword>
<dbReference type="PANTHER" id="PTHR31236:SF56">
    <property type="entry name" value="BURP DOMAIN-CONTAINING PROTEIN"/>
    <property type="match status" value="1"/>
</dbReference>
<dbReference type="PANTHER" id="PTHR31236">
    <property type="entry name" value="BURP DOMAIN PROTEIN USPL1-LIKE"/>
    <property type="match status" value="1"/>
</dbReference>
<feature type="domain" description="BURP" evidence="3">
    <location>
        <begin position="276"/>
        <end position="487"/>
    </location>
</feature>
<evidence type="ECO:0000313" key="4">
    <source>
        <dbReference type="EMBL" id="RAL37967.1"/>
    </source>
</evidence>
<dbReference type="SMART" id="SM01045">
    <property type="entry name" value="BURP"/>
    <property type="match status" value="1"/>
</dbReference>
<name>A0A328CWW3_9ASTE</name>
<feature type="signal peptide" evidence="2">
    <location>
        <begin position="1"/>
        <end position="22"/>
    </location>
</feature>